<protein>
    <submittedName>
        <fullName evidence="3">Tripartite-type tricarboxylate transporter, receptor component TctC</fullName>
    </submittedName>
</protein>
<dbReference type="Gene3D" id="3.40.190.10">
    <property type="entry name" value="Periplasmic binding protein-like II"/>
    <property type="match status" value="1"/>
</dbReference>
<dbReference type="CDD" id="cd07012">
    <property type="entry name" value="PBP2_Bug_TTT"/>
    <property type="match status" value="1"/>
</dbReference>
<organism evidence="3 4">
    <name type="scientific">Belnapia rosea</name>
    <dbReference type="NCBI Taxonomy" id="938405"/>
    <lineage>
        <taxon>Bacteria</taxon>
        <taxon>Pseudomonadati</taxon>
        <taxon>Pseudomonadota</taxon>
        <taxon>Alphaproteobacteria</taxon>
        <taxon>Acetobacterales</taxon>
        <taxon>Roseomonadaceae</taxon>
        <taxon>Belnapia</taxon>
    </lineage>
</organism>
<accession>A0A1G7B0W3</accession>
<evidence type="ECO:0000256" key="2">
    <source>
        <dbReference type="SAM" id="SignalP"/>
    </source>
</evidence>
<feature type="signal peptide" evidence="2">
    <location>
        <begin position="1"/>
        <end position="22"/>
    </location>
</feature>
<name>A0A1G7B0W3_9PROT</name>
<dbReference type="SUPFAM" id="SSF53850">
    <property type="entry name" value="Periplasmic binding protein-like II"/>
    <property type="match status" value="1"/>
</dbReference>
<dbReference type="InterPro" id="IPR042100">
    <property type="entry name" value="Bug_dom1"/>
</dbReference>
<reference evidence="3 4" key="1">
    <citation type="submission" date="2016-10" db="EMBL/GenBank/DDBJ databases">
        <authorList>
            <person name="de Groot N.N."/>
        </authorList>
    </citation>
    <scope>NUCLEOTIDE SEQUENCE [LARGE SCALE GENOMIC DNA]</scope>
    <source>
        <strain evidence="3 4">CPCC 100156</strain>
    </source>
</reference>
<gene>
    <name evidence="3" type="ORF">SAMN04487779_102245</name>
</gene>
<keyword evidence="3" id="KW-0675">Receptor</keyword>
<sequence>MTHRRSLLLAAAGSLAAPGLRAQGAEWPSRTVRVIVGFPPGGSVDVLTRILAERMQARTGQAWVVENRPGAGGNISAEALARSAPDGHTIAMLPISIYAINRFLYARLPFDPDRDLIPASLVWDFPNVAVVSAQHVPARTLAEFVAWAKARPGGISYGSSGVGTTIHLSGALFAARNGIEATHVPFRGAAQTIPAMLAGDIHFAIDGLASYMPLIQEGKVRALAITADQRWPTLPDVPTMAEAGVPDFVIMPWSTWSFPAGTPPRIVARLAELVRELTAGPEMARRAIEVGARWRSSTPEETRAFIQSELPRWQEMVRISGARVE</sequence>
<proteinExistence type="inferred from homology"/>
<keyword evidence="4" id="KW-1185">Reference proteome</keyword>
<feature type="chain" id="PRO_5011746766" evidence="2">
    <location>
        <begin position="23"/>
        <end position="325"/>
    </location>
</feature>
<dbReference type="PIRSF" id="PIRSF017082">
    <property type="entry name" value="YflP"/>
    <property type="match status" value="1"/>
</dbReference>
<dbReference type="Pfam" id="PF03401">
    <property type="entry name" value="TctC"/>
    <property type="match status" value="1"/>
</dbReference>
<dbReference type="InterPro" id="IPR005064">
    <property type="entry name" value="BUG"/>
</dbReference>
<evidence type="ECO:0000313" key="4">
    <source>
        <dbReference type="Proteomes" id="UP000198925"/>
    </source>
</evidence>
<dbReference type="EMBL" id="FMZX01000022">
    <property type="protein sequence ID" value="SDE20570.1"/>
    <property type="molecule type" value="Genomic_DNA"/>
</dbReference>
<evidence type="ECO:0000313" key="3">
    <source>
        <dbReference type="EMBL" id="SDE20570.1"/>
    </source>
</evidence>
<dbReference type="AlphaFoldDB" id="A0A1G7B0W3"/>
<keyword evidence="2" id="KW-0732">Signal</keyword>
<dbReference type="RefSeq" id="WP_090664818.1">
    <property type="nucleotide sequence ID" value="NZ_FMZX01000022.1"/>
</dbReference>
<comment type="similarity">
    <text evidence="1">Belongs to the UPF0065 (bug) family.</text>
</comment>
<dbReference type="Gene3D" id="3.40.190.150">
    <property type="entry name" value="Bordetella uptake gene, domain 1"/>
    <property type="match status" value="1"/>
</dbReference>
<dbReference type="PANTHER" id="PTHR42928:SF5">
    <property type="entry name" value="BLR1237 PROTEIN"/>
    <property type="match status" value="1"/>
</dbReference>
<evidence type="ECO:0000256" key="1">
    <source>
        <dbReference type="ARBA" id="ARBA00006987"/>
    </source>
</evidence>
<dbReference type="Proteomes" id="UP000198925">
    <property type="component" value="Unassembled WGS sequence"/>
</dbReference>
<dbReference type="PANTHER" id="PTHR42928">
    <property type="entry name" value="TRICARBOXYLATE-BINDING PROTEIN"/>
    <property type="match status" value="1"/>
</dbReference>